<feature type="region of interest" description="Disordered" evidence="1">
    <location>
        <begin position="372"/>
        <end position="398"/>
    </location>
</feature>
<protein>
    <recommendedName>
        <fullName evidence="3">DUF4806 domain-containing protein</fullName>
    </recommendedName>
</protein>
<dbReference type="PANTHER" id="PTHR34153">
    <property type="entry name" value="SI:CH211-262H13.3-RELATED-RELATED"/>
    <property type="match status" value="1"/>
</dbReference>
<dbReference type="AlphaFoldDB" id="A0A1E1XFL3"/>
<organism evidence="2">
    <name type="scientific">Amblyomma aureolatum</name>
    <dbReference type="NCBI Taxonomy" id="187763"/>
    <lineage>
        <taxon>Eukaryota</taxon>
        <taxon>Metazoa</taxon>
        <taxon>Ecdysozoa</taxon>
        <taxon>Arthropoda</taxon>
        <taxon>Chelicerata</taxon>
        <taxon>Arachnida</taxon>
        <taxon>Acari</taxon>
        <taxon>Parasitiformes</taxon>
        <taxon>Ixodida</taxon>
        <taxon>Ixodoidea</taxon>
        <taxon>Ixodidae</taxon>
        <taxon>Amblyomminae</taxon>
        <taxon>Amblyomma</taxon>
    </lineage>
</organism>
<feature type="compositionally biased region" description="Polar residues" evidence="1">
    <location>
        <begin position="387"/>
        <end position="398"/>
    </location>
</feature>
<dbReference type="PANTHER" id="PTHR34153:SF2">
    <property type="entry name" value="SI:CH211-262H13.3-RELATED"/>
    <property type="match status" value="1"/>
</dbReference>
<feature type="non-terminal residue" evidence="2">
    <location>
        <position position="1"/>
    </location>
</feature>
<feature type="compositionally biased region" description="Basic and acidic residues" evidence="1">
    <location>
        <begin position="372"/>
        <end position="386"/>
    </location>
</feature>
<reference evidence="2" key="1">
    <citation type="journal article" date="2017" name="Front. Cell. Infect. Microbiol.">
        <title>The Distinct Transcriptional Response of the Midgut of Amblyomma sculptum and Amblyomma aureolatum Ticks to Rickettsia rickettsii Correlates to Their Differences in Susceptibility to Infection.</title>
        <authorList>
            <person name="Martins L.A."/>
            <person name="Galletti M.F.B.M."/>
            <person name="Ribeiro J.M."/>
            <person name="Fujita A."/>
            <person name="Costa F.B."/>
            <person name="Labruna M.B."/>
            <person name="Daffre S."/>
            <person name="Fogaca A.C."/>
        </authorList>
    </citation>
    <scope>NUCLEOTIDE SEQUENCE</scope>
</reference>
<evidence type="ECO:0000313" key="2">
    <source>
        <dbReference type="EMBL" id="JAT98032.1"/>
    </source>
</evidence>
<proteinExistence type="evidence at transcript level"/>
<name>A0A1E1XFL3_9ACAR</name>
<evidence type="ECO:0008006" key="3">
    <source>
        <dbReference type="Google" id="ProtNLM"/>
    </source>
</evidence>
<evidence type="ECO:0000256" key="1">
    <source>
        <dbReference type="SAM" id="MobiDB-lite"/>
    </source>
</evidence>
<accession>A0A1E1XFL3</accession>
<dbReference type="EMBL" id="GFAC01001156">
    <property type="protein sequence ID" value="JAT98032.1"/>
    <property type="molecule type" value="mRNA"/>
</dbReference>
<sequence>FHIVEFVDEGSTYVVPTNWVEGAGPETVCFWPPTSKKREVDRMVQNGAAVEAGWKQYPARILCTKSTYMRARECLPDALVTSHLESEDTDAAKESRRRRKKRVLTDSEDSMSEDSTSSPSPQRFFVQSESERPLLFAESGDQPQCIDVREQVQQYNKPAAKRQTVQASQPSGSVLRNTEARLNPSIRGHESGSRFYTSELVRPVPVDIHRTVENLSERFAAFEKKVFQNQMNILSELKSVRAAMQSSGRTEMLKLPEDCPMLPASCVKDVLTLDEYLSSQGNCDRLVAYFSKYGGTDTADTVRRLLRNLLSKAAALQFSWRGTGGSKHAFAELKNMNDFILGCVIANHGKEASQRDVSAVIKRWLIGAQDREGGRNERRAQHKEAEGSQQCCDRSTEM</sequence>
<feature type="compositionally biased region" description="Basic and acidic residues" evidence="1">
    <location>
        <begin position="84"/>
        <end position="94"/>
    </location>
</feature>
<feature type="region of interest" description="Disordered" evidence="1">
    <location>
        <begin position="84"/>
        <end position="124"/>
    </location>
</feature>